<dbReference type="InterPro" id="IPR013767">
    <property type="entry name" value="PAS_fold"/>
</dbReference>
<dbReference type="Pfam" id="PF00989">
    <property type="entry name" value="PAS"/>
    <property type="match status" value="1"/>
</dbReference>
<dbReference type="Pfam" id="PF00072">
    <property type="entry name" value="Response_reg"/>
    <property type="match status" value="1"/>
</dbReference>
<dbReference type="Gene3D" id="1.20.120.160">
    <property type="entry name" value="HPT domain"/>
    <property type="match status" value="1"/>
</dbReference>
<keyword evidence="13 16" id="KW-0472">Membrane</keyword>
<evidence type="ECO:0000259" key="17">
    <source>
        <dbReference type="PROSITE" id="PS50109"/>
    </source>
</evidence>
<evidence type="ECO:0000256" key="5">
    <source>
        <dbReference type="ARBA" id="ARBA00022519"/>
    </source>
</evidence>
<feature type="domain" description="HPt" evidence="19">
    <location>
        <begin position="783"/>
        <end position="878"/>
    </location>
</feature>
<evidence type="ECO:0000256" key="15">
    <source>
        <dbReference type="PROSITE-ProRule" id="PRU00169"/>
    </source>
</evidence>
<reference evidence="21 23" key="2">
    <citation type="submission" date="2015-09" db="EMBL/GenBank/DDBJ databases">
        <authorList>
            <consortium name="Swine Surveillance"/>
        </authorList>
    </citation>
    <scope>NUCLEOTIDE SEQUENCE [LARGE SCALE GENOMIC DNA]</scope>
    <source>
        <strain evidence="21 23">5120</strain>
    </source>
</reference>
<evidence type="ECO:0000313" key="23">
    <source>
        <dbReference type="Proteomes" id="UP000051887"/>
    </source>
</evidence>
<protein>
    <recommendedName>
        <fullName evidence="3">histidine kinase</fullName>
        <ecNumber evidence="3">2.7.13.3</ecNumber>
    </recommendedName>
</protein>
<evidence type="ECO:0000256" key="11">
    <source>
        <dbReference type="ARBA" id="ARBA00022989"/>
    </source>
</evidence>
<dbReference type="InterPro" id="IPR005467">
    <property type="entry name" value="His_kinase_dom"/>
</dbReference>
<dbReference type="InterPro" id="IPR004358">
    <property type="entry name" value="Sig_transdc_His_kin-like_C"/>
</dbReference>
<evidence type="ECO:0000256" key="8">
    <source>
        <dbReference type="ARBA" id="ARBA00022692"/>
    </source>
</evidence>
<dbReference type="InterPro" id="IPR003661">
    <property type="entry name" value="HisK_dim/P_dom"/>
</dbReference>
<keyword evidence="7 21" id="KW-0808">Transferase</keyword>
<dbReference type="CDD" id="cd00130">
    <property type="entry name" value="PAS"/>
    <property type="match status" value="1"/>
</dbReference>
<sequence length="878" mass="96764">MFGQRDDATETTRQRLLWTLWAGLVVAMAVSLVFFSNLLGAISDTMEERSERHVYQEWLSHQLDLDFLGLQDTLRLAREDGVGWNAAEVLEMGLADLAEKALALQDAEGVAGFAAANPVVARLIEVQRRFLDDNAALLSSGQALSVDDINRMDVDLSELSNLRRIVVQDLMQSELAIREAGNSTLQTRLRTFYTGGSAVLVFLAGLLVVNVFMLTMLRQRRQALDRAMHNMRTIVEAPRDAVFLTREDLTISGMGRSGETMFGLSEEVAQGRKIFDFFANDPSEFELFAEALRDSVANQTDETKRSYRIELNGRRQDGTTFPADVGFSVVQDPENNTAYVVSVADMSDQAERELSLMQARNEALQAERAKSRFLAAMSHEMRTPLNGVLASLDLMRETTTLDERQTELVGIIERCGDDALEQVENVLELTRLDTLANTAINVAPFAPAAQLREIVDTNQQRARQNRNTLRFDSTVPDNLLVTGSAILFRQIMHNFVSNAIKFTSGGEIHAKLTAVDLGEEIEFTATVQDTGIGIEEEDLDRIFRNFETIRDSYSHFRSGTGLGLSIAKHSADLLNGRIDVDSNPGQGSSFTLVVRWPKGDSNAAGEDGLWGPQRSEANDSMDVLVVEDNEINRQMLVDMLQAKGHQVTQTVDGLEGVSAGRERQFDLILMDISMPKLDGVGATRMLRQFGKSRHSPIVAVTAHSQPEHMREFLAAGMDRVLTKPLRMATLEQLFEDMGHVANANHSAEAAPAVVQDETEQEDDEMAEDLIEKEVFDGLIDMLGGESVVGYLSQFEDDAKDMLPKYTDAIDAGDFATARAEAHRCAGGAAVIGACKVHEVLQSMTHAADDSDSEKCLALAAGLEDLTRKTMDAMRATIG</sequence>
<evidence type="ECO:0000256" key="10">
    <source>
        <dbReference type="ARBA" id="ARBA00022840"/>
    </source>
</evidence>
<keyword evidence="10" id="KW-0067">ATP-binding</keyword>
<keyword evidence="4" id="KW-1003">Cell membrane</keyword>
<evidence type="ECO:0000313" key="21">
    <source>
        <dbReference type="EMBL" id="CUH70233.1"/>
    </source>
</evidence>
<feature type="modified residue" description="Phosphohistidine" evidence="14">
    <location>
        <position position="822"/>
    </location>
</feature>
<dbReference type="PROSITE" id="PS50894">
    <property type="entry name" value="HPT"/>
    <property type="match status" value="1"/>
</dbReference>
<name>A0A0P1FRQ5_9RHOB</name>
<dbReference type="SUPFAM" id="SSF55874">
    <property type="entry name" value="ATPase domain of HSP90 chaperone/DNA topoisomerase II/histidine kinase"/>
    <property type="match status" value="1"/>
</dbReference>
<dbReference type="SUPFAM" id="SSF55785">
    <property type="entry name" value="PYP-like sensor domain (PAS domain)"/>
    <property type="match status" value="1"/>
</dbReference>
<dbReference type="Proteomes" id="UP000051086">
    <property type="component" value="Unassembled WGS sequence"/>
</dbReference>
<keyword evidence="8 16" id="KW-0812">Transmembrane</keyword>
<dbReference type="Proteomes" id="UP000051887">
    <property type="component" value="Unassembled WGS sequence"/>
</dbReference>
<feature type="modified residue" description="4-aspartylphosphate" evidence="15">
    <location>
        <position position="671"/>
    </location>
</feature>
<dbReference type="Pfam" id="PF02518">
    <property type="entry name" value="HATPase_c"/>
    <property type="match status" value="1"/>
</dbReference>
<dbReference type="SMART" id="SM00448">
    <property type="entry name" value="REC"/>
    <property type="match status" value="1"/>
</dbReference>
<feature type="domain" description="Response regulatory" evidence="18">
    <location>
        <begin position="622"/>
        <end position="738"/>
    </location>
</feature>
<feature type="domain" description="Histidine kinase" evidence="17">
    <location>
        <begin position="376"/>
        <end position="598"/>
    </location>
</feature>
<dbReference type="PROSITE" id="PS50110">
    <property type="entry name" value="RESPONSE_REGULATORY"/>
    <property type="match status" value="1"/>
</dbReference>
<evidence type="ECO:0000256" key="9">
    <source>
        <dbReference type="ARBA" id="ARBA00022777"/>
    </source>
</evidence>
<dbReference type="InterPro" id="IPR008207">
    <property type="entry name" value="Sig_transdc_His_kin_Hpt_dom"/>
</dbReference>
<evidence type="ECO:0000256" key="6">
    <source>
        <dbReference type="ARBA" id="ARBA00022553"/>
    </source>
</evidence>
<dbReference type="PRINTS" id="PR00344">
    <property type="entry name" value="BCTRLSENSOR"/>
</dbReference>
<dbReference type="SUPFAM" id="SSF47226">
    <property type="entry name" value="Histidine-containing phosphotransfer domain, HPT domain"/>
    <property type="match status" value="1"/>
</dbReference>
<evidence type="ECO:0000256" key="16">
    <source>
        <dbReference type="SAM" id="Phobius"/>
    </source>
</evidence>
<dbReference type="AlphaFoldDB" id="A0A0P1FRQ5"/>
<dbReference type="GO" id="GO:0000155">
    <property type="term" value="F:phosphorelay sensor kinase activity"/>
    <property type="evidence" value="ECO:0007669"/>
    <property type="project" value="InterPro"/>
</dbReference>
<evidence type="ECO:0000256" key="7">
    <source>
        <dbReference type="ARBA" id="ARBA00022679"/>
    </source>
</evidence>
<feature type="transmembrane region" description="Helical" evidence="16">
    <location>
        <begin position="20"/>
        <end position="42"/>
    </location>
</feature>
<dbReference type="Gene3D" id="1.10.287.130">
    <property type="match status" value="1"/>
</dbReference>
<comment type="subcellular location">
    <subcellularLocation>
        <location evidence="2">Cell inner membrane</location>
        <topology evidence="2">Multi-pass membrane protein</topology>
    </subcellularLocation>
</comment>
<evidence type="ECO:0000256" key="4">
    <source>
        <dbReference type="ARBA" id="ARBA00022475"/>
    </source>
</evidence>
<dbReference type="OrthoDB" id="9801651at2"/>
<gene>
    <name evidence="21" type="primary">luxQ_1</name>
    <name evidence="20" type="synonym">luxQ_3</name>
    <name evidence="20" type="ORF">TL5118_00964</name>
    <name evidence="21" type="ORF">TL5120_00003</name>
</gene>
<dbReference type="SMART" id="SM00388">
    <property type="entry name" value="HisKA"/>
    <property type="match status" value="1"/>
</dbReference>
<dbReference type="CDD" id="cd17546">
    <property type="entry name" value="REC_hyHK_CKI1_RcsC-like"/>
    <property type="match status" value="1"/>
</dbReference>
<dbReference type="InterPro" id="IPR003594">
    <property type="entry name" value="HATPase_dom"/>
</dbReference>
<keyword evidence="22" id="KW-1185">Reference proteome</keyword>
<dbReference type="InterPro" id="IPR036641">
    <property type="entry name" value="HPT_dom_sf"/>
</dbReference>
<evidence type="ECO:0000256" key="2">
    <source>
        <dbReference type="ARBA" id="ARBA00004429"/>
    </source>
</evidence>
<dbReference type="PANTHER" id="PTHR43047">
    <property type="entry name" value="TWO-COMPONENT HISTIDINE PROTEIN KINASE"/>
    <property type="match status" value="1"/>
</dbReference>
<keyword evidence="11 16" id="KW-1133">Transmembrane helix</keyword>
<comment type="catalytic activity">
    <reaction evidence="1">
        <text>ATP + protein L-histidine = ADP + protein N-phospho-L-histidine.</text>
        <dbReference type="EC" id="2.7.13.3"/>
    </reaction>
</comment>
<evidence type="ECO:0000256" key="13">
    <source>
        <dbReference type="ARBA" id="ARBA00023136"/>
    </source>
</evidence>
<dbReference type="PANTHER" id="PTHR43047:SF78">
    <property type="entry name" value="SENSORY_REGULATORY PROTEIN RPFC"/>
    <property type="match status" value="1"/>
</dbReference>
<dbReference type="InterPro" id="IPR000014">
    <property type="entry name" value="PAS"/>
</dbReference>
<dbReference type="SUPFAM" id="SSF52172">
    <property type="entry name" value="CheY-like"/>
    <property type="match status" value="1"/>
</dbReference>
<proteinExistence type="predicted"/>
<evidence type="ECO:0000259" key="19">
    <source>
        <dbReference type="PROSITE" id="PS50894"/>
    </source>
</evidence>
<evidence type="ECO:0000313" key="20">
    <source>
        <dbReference type="EMBL" id="CUH64660.1"/>
    </source>
</evidence>
<keyword evidence="12" id="KW-0902">Two-component regulatory system</keyword>
<keyword evidence="9 21" id="KW-0418">Kinase</keyword>
<dbReference type="SMART" id="SM00091">
    <property type="entry name" value="PAS"/>
    <property type="match status" value="1"/>
</dbReference>
<organism evidence="21 23">
    <name type="scientific">Thalassovita autumnalis</name>
    <dbReference type="NCBI Taxonomy" id="2072972"/>
    <lineage>
        <taxon>Bacteria</taxon>
        <taxon>Pseudomonadati</taxon>
        <taxon>Pseudomonadota</taxon>
        <taxon>Alphaproteobacteria</taxon>
        <taxon>Rhodobacterales</taxon>
        <taxon>Roseobacteraceae</taxon>
        <taxon>Thalassovita</taxon>
    </lineage>
</organism>
<reference evidence="20 22" key="1">
    <citation type="submission" date="2015-09" db="EMBL/GenBank/DDBJ databases">
        <authorList>
            <person name="Rodrigo-Torres L."/>
            <person name="Arahal D.R."/>
        </authorList>
    </citation>
    <scope>NUCLEOTIDE SEQUENCE [LARGE SCALE GENOMIC DNA]</scope>
    <source>
        <strain evidence="20 22">CECT 5118</strain>
    </source>
</reference>
<dbReference type="GO" id="GO:0005886">
    <property type="term" value="C:plasma membrane"/>
    <property type="evidence" value="ECO:0007669"/>
    <property type="project" value="UniProtKB-SubCell"/>
</dbReference>
<dbReference type="SMART" id="SM00387">
    <property type="entry name" value="HATPase_c"/>
    <property type="match status" value="1"/>
</dbReference>
<dbReference type="EC" id="2.7.13.3" evidence="3"/>
<accession>A0A0P1FRQ5</accession>
<evidence type="ECO:0000256" key="14">
    <source>
        <dbReference type="PROSITE-ProRule" id="PRU00110"/>
    </source>
</evidence>
<dbReference type="InterPro" id="IPR035965">
    <property type="entry name" value="PAS-like_dom_sf"/>
</dbReference>
<dbReference type="Pfam" id="PF01627">
    <property type="entry name" value="Hpt"/>
    <property type="match status" value="1"/>
</dbReference>
<evidence type="ECO:0000256" key="3">
    <source>
        <dbReference type="ARBA" id="ARBA00012438"/>
    </source>
</evidence>
<dbReference type="Pfam" id="PF00512">
    <property type="entry name" value="HisKA"/>
    <property type="match status" value="1"/>
</dbReference>
<dbReference type="InterPro" id="IPR011006">
    <property type="entry name" value="CheY-like_superfamily"/>
</dbReference>
<evidence type="ECO:0000256" key="1">
    <source>
        <dbReference type="ARBA" id="ARBA00000085"/>
    </source>
</evidence>
<evidence type="ECO:0000313" key="22">
    <source>
        <dbReference type="Proteomes" id="UP000051086"/>
    </source>
</evidence>
<dbReference type="EMBL" id="CYSB01000015">
    <property type="protein sequence ID" value="CUH64660.1"/>
    <property type="molecule type" value="Genomic_DNA"/>
</dbReference>
<dbReference type="Gene3D" id="3.30.450.20">
    <property type="entry name" value="PAS domain"/>
    <property type="match status" value="1"/>
</dbReference>
<dbReference type="PROSITE" id="PS50109">
    <property type="entry name" value="HIS_KIN"/>
    <property type="match status" value="1"/>
</dbReference>
<evidence type="ECO:0000259" key="18">
    <source>
        <dbReference type="PROSITE" id="PS50110"/>
    </source>
</evidence>
<keyword evidence="6 15" id="KW-0597">Phosphoprotein</keyword>
<dbReference type="InterPro" id="IPR001789">
    <property type="entry name" value="Sig_transdc_resp-reg_receiver"/>
</dbReference>
<dbReference type="CDD" id="cd00082">
    <property type="entry name" value="HisKA"/>
    <property type="match status" value="1"/>
</dbReference>
<dbReference type="EMBL" id="CYSC01000001">
    <property type="protein sequence ID" value="CUH70233.1"/>
    <property type="molecule type" value="Genomic_DNA"/>
</dbReference>
<dbReference type="GO" id="GO:0006355">
    <property type="term" value="P:regulation of DNA-templated transcription"/>
    <property type="evidence" value="ECO:0007669"/>
    <property type="project" value="InterPro"/>
</dbReference>
<keyword evidence="10" id="KW-0547">Nucleotide-binding</keyword>
<dbReference type="InterPro" id="IPR036097">
    <property type="entry name" value="HisK_dim/P_sf"/>
</dbReference>
<dbReference type="SUPFAM" id="SSF47384">
    <property type="entry name" value="Homodimeric domain of signal transducing histidine kinase"/>
    <property type="match status" value="1"/>
</dbReference>
<dbReference type="InterPro" id="IPR036890">
    <property type="entry name" value="HATPase_C_sf"/>
</dbReference>
<feature type="transmembrane region" description="Helical" evidence="16">
    <location>
        <begin position="192"/>
        <end position="217"/>
    </location>
</feature>
<keyword evidence="5" id="KW-0997">Cell inner membrane</keyword>
<dbReference type="Gene3D" id="3.30.565.10">
    <property type="entry name" value="Histidine kinase-like ATPase, C-terminal domain"/>
    <property type="match status" value="1"/>
</dbReference>
<dbReference type="NCBIfam" id="TIGR00229">
    <property type="entry name" value="sensory_box"/>
    <property type="match status" value="1"/>
</dbReference>
<evidence type="ECO:0000256" key="12">
    <source>
        <dbReference type="ARBA" id="ARBA00023012"/>
    </source>
</evidence>
<dbReference type="Gene3D" id="3.40.50.2300">
    <property type="match status" value="1"/>
</dbReference>